<evidence type="ECO:0000256" key="7">
    <source>
        <dbReference type="ARBA" id="ARBA00023136"/>
    </source>
</evidence>
<evidence type="ECO:0000256" key="21">
    <source>
        <dbReference type="ARBA" id="ARBA00044924"/>
    </source>
</evidence>
<feature type="transmembrane region" description="Helical" evidence="26">
    <location>
        <begin position="264"/>
        <end position="283"/>
    </location>
</feature>
<feature type="transmembrane region" description="Helical" evidence="26">
    <location>
        <begin position="227"/>
        <end position="252"/>
    </location>
</feature>
<comment type="catalytic activity">
    <reaction evidence="16">
        <text>L-arginyl-L-alpha-amino acid(out) = L-arginyl-L-alpha-amino acid(in)</text>
        <dbReference type="Rhea" id="RHEA:79371"/>
        <dbReference type="ChEBI" id="CHEBI:84315"/>
    </reaction>
</comment>
<organism evidence="28 29">
    <name type="scientific">Saccharomonospora piscinae</name>
    <dbReference type="NCBI Taxonomy" id="687388"/>
    <lineage>
        <taxon>Bacteria</taxon>
        <taxon>Bacillati</taxon>
        <taxon>Actinomycetota</taxon>
        <taxon>Actinomycetes</taxon>
        <taxon>Pseudonocardiales</taxon>
        <taxon>Pseudonocardiaceae</taxon>
        <taxon>Saccharomonospora</taxon>
    </lineage>
</organism>
<evidence type="ECO:0000256" key="10">
    <source>
        <dbReference type="ARBA" id="ARBA00044878"/>
    </source>
</evidence>
<comment type="catalytic activity">
    <reaction evidence="21">
        <text>L-lysyl-glycine(out) = L-lysyl-glycine(in)</text>
        <dbReference type="Rhea" id="RHEA:79407"/>
        <dbReference type="ChEBI" id="CHEBI:191202"/>
    </reaction>
</comment>
<comment type="catalytic activity">
    <reaction evidence="13">
        <text>L-lysyl-L-alpha-amino acid(out) = L-lysyl-L-alpha-amino acid(in)</text>
        <dbReference type="Rhea" id="RHEA:79387"/>
        <dbReference type="ChEBI" id="CHEBI:229965"/>
    </reaction>
</comment>
<evidence type="ECO:0000259" key="27">
    <source>
        <dbReference type="PROSITE" id="PS50850"/>
    </source>
</evidence>
<feature type="transmembrane region" description="Helical" evidence="26">
    <location>
        <begin position="52"/>
        <end position="73"/>
    </location>
</feature>
<dbReference type="PANTHER" id="PTHR23512">
    <property type="entry name" value="MAJOR FACILITATOR SUPERFAMILY DOMAIN-CONTAINING PROTEIN 1"/>
    <property type="match status" value="1"/>
</dbReference>
<dbReference type="AlphaFoldDB" id="A0A1V9AD28"/>
<comment type="catalytic activity">
    <reaction evidence="14">
        <text>L-alpha-aminoacyl-L-lysine(out) = L-alpha-aminoacyl-L-lysine(in)</text>
        <dbReference type="Rhea" id="RHEA:79383"/>
        <dbReference type="ChEBI" id="CHEBI:229966"/>
    </reaction>
</comment>
<protein>
    <recommendedName>
        <fullName evidence="22">Lysosomal dipeptide transporter MFSD1</fullName>
    </recommendedName>
    <alternativeName>
        <fullName evidence="23">Major facilitator superfamily domain-containing protein 1</fullName>
    </alternativeName>
</protein>
<dbReference type="GO" id="GO:0022857">
    <property type="term" value="F:transmembrane transporter activity"/>
    <property type="evidence" value="ECO:0007669"/>
    <property type="project" value="InterPro"/>
</dbReference>
<evidence type="ECO:0000256" key="15">
    <source>
        <dbReference type="ARBA" id="ARBA00044898"/>
    </source>
</evidence>
<comment type="catalytic activity">
    <reaction evidence="18">
        <text>L-arginyl-glycine(out) = L-arginyl-glycine(in)</text>
        <dbReference type="Rhea" id="RHEA:79391"/>
        <dbReference type="ChEBI" id="CHEBI:229955"/>
    </reaction>
</comment>
<evidence type="ECO:0000256" key="26">
    <source>
        <dbReference type="SAM" id="Phobius"/>
    </source>
</evidence>
<dbReference type="GO" id="GO:0005886">
    <property type="term" value="C:plasma membrane"/>
    <property type="evidence" value="ECO:0007669"/>
    <property type="project" value="UniProtKB-SubCell"/>
</dbReference>
<comment type="catalytic activity">
    <reaction evidence="19">
        <text>L-histidyl-L-alpha-amino acid(out) = L-histidyl-L-alpha-amino acid(in)</text>
        <dbReference type="Rhea" id="RHEA:79379"/>
        <dbReference type="ChEBI" id="CHEBI:229964"/>
    </reaction>
</comment>
<comment type="catalytic activity">
    <reaction evidence="11">
        <text>L-alpha-aminoacyl-L-arginine(out) = L-alpha-aminoacyl-L-arginine(in)</text>
        <dbReference type="Rhea" id="RHEA:79367"/>
        <dbReference type="ChEBI" id="CHEBI:229968"/>
    </reaction>
</comment>
<evidence type="ECO:0000256" key="11">
    <source>
        <dbReference type="ARBA" id="ARBA00044881"/>
    </source>
</evidence>
<evidence type="ECO:0000256" key="17">
    <source>
        <dbReference type="ARBA" id="ARBA00044900"/>
    </source>
</evidence>
<comment type="catalytic activity">
    <reaction evidence="17">
        <text>L-lysyl-L-lysine(out) = L-lysyl-L-lysine(in)</text>
        <dbReference type="Rhea" id="RHEA:79403"/>
        <dbReference type="ChEBI" id="CHEBI:229956"/>
    </reaction>
</comment>
<evidence type="ECO:0000256" key="19">
    <source>
        <dbReference type="ARBA" id="ARBA00044912"/>
    </source>
</evidence>
<dbReference type="PANTHER" id="PTHR23512:SF3">
    <property type="entry name" value="MAJOR FACILITATOR SUPERFAMILY DOMAIN-CONTAINING PROTEIN 1"/>
    <property type="match status" value="1"/>
</dbReference>
<keyword evidence="5 26" id="KW-0812">Transmembrane</keyword>
<comment type="catalytic activity">
    <reaction evidence="15">
        <text>L-aspartyl-L-lysine(out) = L-aspartyl-L-lysine(in)</text>
        <dbReference type="Rhea" id="RHEA:79411"/>
        <dbReference type="ChEBI" id="CHEBI:229953"/>
    </reaction>
</comment>
<evidence type="ECO:0000256" key="4">
    <source>
        <dbReference type="ARBA" id="ARBA00022448"/>
    </source>
</evidence>
<comment type="catalytic activity">
    <reaction evidence="12">
        <text>L-alpha-aminoacyl-L-histidine(out) = L-alpha-aminoacyl-L-histidine(in)</text>
        <dbReference type="Rhea" id="RHEA:79375"/>
        <dbReference type="ChEBI" id="CHEBI:229967"/>
    </reaction>
</comment>
<keyword evidence="29" id="KW-1185">Reference proteome</keyword>
<evidence type="ECO:0000256" key="18">
    <source>
        <dbReference type="ARBA" id="ARBA00044903"/>
    </source>
</evidence>
<dbReference type="GO" id="GO:0005765">
    <property type="term" value="C:lysosomal membrane"/>
    <property type="evidence" value="ECO:0007669"/>
    <property type="project" value="UniProtKB-SubCell"/>
</dbReference>
<evidence type="ECO:0000256" key="14">
    <source>
        <dbReference type="ARBA" id="ARBA00044893"/>
    </source>
</evidence>
<evidence type="ECO:0000256" key="20">
    <source>
        <dbReference type="ARBA" id="ARBA00044919"/>
    </source>
</evidence>
<comment type="catalytic activity">
    <reaction evidence="10">
        <text>L-histidyl-glycine(out) = L-histidyl-glycine(in)</text>
        <dbReference type="Rhea" id="RHEA:79395"/>
        <dbReference type="ChEBI" id="CHEBI:229957"/>
    </reaction>
</comment>
<proteinExistence type="inferred from homology"/>
<keyword evidence="7 26" id="KW-0472">Membrane</keyword>
<dbReference type="STRING" id="1962155.B1813_02715"/>
<evidence type="ECO:0000256" key="9">
    <source>
        <dbReference type="ARBA" id="ARBA00044876"/>
    </source>
</evidence>
<dbReference type="RefSeq" id="WP_081190387.1">
    <property type="nucleotide sequence ID" value="NZ_MWIH01000002.1"/>
</dbReference>
<keyword evidence="8" id="KW-0458">Lysosome</keyword>
<feature type="transmembrane region" description="Helical" evidence="26">
    <location>
        <begin position="320"/>
        <end position="342"/>
    </location>
</feature>
<dbReference type="InterPro" id="IPR020846">
    <property type="entry name" value="MFS_dom"/>
</dbReference>
<feature type="transmembrane region" description="Helical" evidence="26">
    <location>
        <begin position="12"/>
        <end position="32"/>
    </location>
</feature>
<comment type="catalytic activity">
    <reaction evidence="20">
        <text>L-alanyl-L-lysine(out) = L-alanyl-L-lysine(in)</text>
        <dbReference type="Rhea" id="RHEA:79415"/>
        <dbReference type="ChEBI" id="CHEBI:192470"/>
    </reaction>
</comment>
<evidence type="ECO:0000256" key="16">
    <source>
        <dbReference type="ARBA" id="ARBA00044899"/>
    </source>
</evidence>
<evidence type="ECO:0000313" key="29">
    <source>
        <dbReference type="Proteomes" id="UP000192591"/>
    </source>
</evidence>
<keyword evidence="6 26" id="KW-1133">Transmembrane helix</keyword>
<dbReference type="EMBL" id="MWIH01000002">
    <property type="protein sequence ID" value="OQO94991.1"/>
    <property type="molecule type" value="Genomic_DNA"/>
</dbReference>
<evidence type="ECO:0000256" key="6">
    <source>
        <dbReference type="ARBA" id="ARBA00022989"/>
    </source>
</evidence>
<dbReference type="Pfam" id="PF07690">
    <property type="entry name" value="MFS_1"/>
    <property type="match status" value="1"/>
</dbReference>
<feature type="domain" description="Major facilitator superfamily (MFS) profile" evidence="27">
    <location>
        <begin position="19"/>
        <end position="410"/>
    </location>
</feature>
<dbReference type="Proteomes" id="UP000192591">
    <property type="component" value="Unassembled WGS sequence"/>
</dbReference>
<evidence type="ECO:0000256" key="1">
    <source>
        <dbReference type="ARBA" id="ARBA00004155"/>
    </source>
</evidence>
<dbReference type="PROSITE" id="PS50850">
    <property type="entry name" value="MFS"/>
    <property type="match status" value="1"/>
</dbReference>
<evidence type="ECO:0000256" key="12">
    <source>
        <dbReference type="ARBA" id="ARBA00044884"/>
    </source>
</evidence>
<feature type="transmembrane region" description="Helical" evidence="26">
    <location>
        <begin position="85"/>
        <end position="104"/>
    </location>
</feature>
<dbReference type="InterPro" id="IPR011701">
    <property type="entry name" value="MFS"/>
</dbReference>
<comment type="subcellular location">
    <subcellularLocation>
        <location evidence="2">Cell membrane</location>
        <topology evidence="2">Multi-pass membrane protein</topology>
    </subcellularLocation>
    <subcellularLocation>
        <location evidence="1">Lysosome membrane</location>
        <topology evidence="1">Multi-pass membrane protein</topology>
    </subcellularLocation>
</comment>
<name>A0A1V9AD28_SACPI</name>
<dbReference type="InterPro" id="IPR052187">
    <property type="entry name" value="MFSD1"/>
</dbReference>
<reference evidence="28 29" key="1">
    <citation type="submission" date="2017-02" db="EMBL/GenBank/DDBJ databases">
        <title>Draft genome of Saccharomonospora sp. 154.</title>
        <authorList>
            <person name="Alonso-Carmona G.S."/>
            <person name="De La Haba R."/>
            <person name="Vera-Gargallo B."/>
            <person name="Sandoval-Trujillo A.H."/>
            <person name="Ramirez-Duran N."/>
            <person name="Ventosa A."/>
        </authorList>
    </citation>
    <scope>NUCLEOTIDE SEQUENCE [LARGE SCALE GENOMIC DNA]</scope>
    <source>
        <strain evidence="28 29">LRS4.154</strain>
    </source>
</reference>
<dbReference type="SUPFAM" id="SSF103473">
    <property type="entry name" value="MFS general substrate transporter"/>
    <property type="match status" value="1"/>
</dbReference>
<evidence type="ECO:0000256" key="24">
    <source>
        <dbReference type="ARBA" id="ARBA00045709"/>
    </source>
</evidence>
<evidence type="ECO:0000256" key="5">
    <source>
        <dbReference type="ARBA" id="ARBA00022692"/>
    </source>
</evidence>
<feature type="transmembrane region" description="Helical" evidence="26">
    <location>
        <begin position="140"/>
        <end position="164"/>
    </location>
</feature>
<evidence type="ECO:0000256" key="25">
    <source>
        <dbReference type="ARBA" id="ARBA00046376"/>
    </source>
</evidence>
<sequence length="447" mass="46933">MSSRPATTATTAPLRSWLIWLTAAAVYTFAVFHRTSLGVAGLDAAERFGVGSTALATFTVLQIGVYAAMQVPTGVLVDRFGPRRVLTVALVFLGLGQVLLAVAHTYAVALVARGVLGLGDALTFVSVLRLAASHFPGRQYMLVTALTGALGFVGNLAATLPLTLLLAGPGWTPTFLAAGLVTLAFTAVVTLRVRDTPATRTAAGPAASASDVVTQLRTALRVPGTRLGFWTHFSAPFSQNVMVLLWGLPFLVDGQGYPATTASSLLAVFVIGAMLGGPMLGGFVGRRPELRMPLVVTYLVAVGLSWTVLLSWPGQVPVGVLIPAFTVLSLGGPFSTIGFALARDYNPLPRVGTATGIVNVGGFVATTVAALVIGLLLEATGGNYRVALLTMVVMLAFGGWRMSVWWLRARAAVFDAEARGETVPVRLRRHRWDGPVRHGLNRAPSPV</sequence>
<comment type="similarity">
    <text evidence="3">Belongs to the major facilitator superfamily.</text>
</comment>
<evidence type="ECO:0000256" key="23">
    <source>
        <dbReference type="ARBA" id="ARBA00045018"/>
    </source>
</evidence>
<evidence type="ECO:0000256" key="22">
    <source>
        <dbReference type="ARBA" id="ARBA00044985"/>
    </source>
</evidence>
<feature type="transmembrane region" description="Helical" evidence="26">
    <location>
        <begin position="383"/>
        <end position="400"/>
    </location>
</feature>
<feature type="transmembrane region" description="Helical" evidence="26">
    <location>
        <begin position="295"/>
        <end position="314"/>
    </location>
</feature>
<evidence type="ECO:0000256" key="3">
    <source>
        <dbReference type="ARBA" id="ARBA00008335"/>
    </source>
</evidence>
<accession>A0A1V9AD28</accession>
<dbReference type="CDD" id="cd06174">
    <property type="entry name" value="MFS"/>
    <property type="match status" value="1"/>
</dbReference>
<evidence type="ECO:0000313" key="28">
    <source>
        <dbReference type="EMBL" id="OQO94991.1"/>
    </source>
</evidence>
<feature type="transmembrane region" description="Helical" evidence="26">
    <location>
        <begin position="170"/>
        <end position="191"/>
    </location>
</feature>
<comment type="caution">
    <text evidence="28">The sequence shown here is derived from an EMBL/GenBank/DDBJ whole genome shotgun (WGS) entry which is preliminary data.</text>
</comment>
<feature type="transmembrane region" description="Helical" evidence="26">
    <location>
        <begin position="110"/>
        <end position="128"/>
    </location>
</feature>
<evidence type="ECO:0000256" key="8">
    <source>
        <dbReference type="ARBA" id="ARBA00023228"/>
    </source>
</evidence>
<dbReference type="Gene3D" id="1.20.1250.20">
    <property type="entry name" value="MFS general substrate transporter like domains"/>
    <property type="match status" value="2"/>
</dbReference>
<keyword evidence="4" id="KW-0813">Transport</keyword>
<evidence type="ECO:0000256" key="2">
    <source>
        <dbReference type="ARBA" id="ARBA00004651"/>
    </source>
</evidence>
<gene>
    <name evidence="28" type="ORF">B1813_02715</name>
</gene>
<comment type="function">
    <text evidence="24">Lysosomal dipeptide uniporter that selectively exports lysine, arginine or histidine-containing dipeptides with a net positive charge from the lysosome lumen into the cytosol. Could play a role in a specific type of protein O-glycosylation indirectly regulating macrophages migration and tissue invasion. Also essential for liver homeostasis.</text>
</comment>
<dbReference type="InterPro" id="IPR036259">
    <property type="entry name" value="MFS_trans_sf"/>
</dbReference>
<comment type="subunit">
    <text evidence="25">Homodimer. Interacts with lysosomal protein GLMP (via lumenal domain); the interaction starts while both proteins are still in the endoplasmic reticulum and is required for stabilization of MFSD1 in lysosomes but has no direct effect on its targeting to lysosomes or transporter activity.</text>
</comment>
<comment type="catalytic activity">
    <reaction evidence="9">
        <text>L-lysyl-L-alanine(out) = L-lysyl-L-alanine(in)</text>
        <dbReference type="Rhea" id="RHEA:79399"/>
        <dbReference type="ChEBI" id="CHEBI:229954"/>
    </reaction>
</comment>
<feature type="transmembrane region" description="Helical" evidence="26">
    <location>
        <begin position="354"/>
        <end position="377"/>
    </location>
</feature>
<evidence type="ECO:0000256" key="13">
    <source>
        <dbReference type="ARBA" id="ARBA00044891"/>
    </source>
</evidence>